<evidence type="ECO:0000313" key="7">
    <source>
        <dbReference type="EnsemblProtists" id="Phyra79285"/>
    </source>
</evidence>
<feature type="transmembrane region" description="Helical" evidence="5">
    <location>
        <begin position="52"/>
        <end position="71"/>
    </location>
</feature>
<dbReference type="OrthoDB" id="10049244at2759"/>
<evidence type="ECO:0000259" key="6">
    <source>
        <dbReference type="PROSITE" id="PS51635"/>
    </source>
</evidence>
<keyword evidence="8" id="KW-1185">Reference proteome</keyword>
<feature type="active site" description="Proton acceptor" evidence="4">
    <location>
        <position position="556"/>
    </location>
</feature>
<dbReference type="SUPFAM" id="SSF52151">
    <property type="entry name" value="FabD/lysophospholipase-like"/>
    <property type="match status" value="1"/>
</dbReference>
<organism evidence="7 8">
    <name type="scientific">Phytophthora ramorum</name>
    <name type="common">Sudden oak death agent</name>
    <dbReference type="NCBI Taxonomy" id="164328"/>
    <lineage>
        <taxon>Eukaryota</taxon>
        <taxon>Sar</taxon>
        <taxon>Stramenopiles</taxon>
        <taxon>Oomycota</taxon>
        <taxon>Peronosporomycetes</taxon>
        <taxon>Peronosporales</taxon>
        <taxon>Peronosporaceae</taxon>
        <taxon>Phytophthora</taxon>
    </lineage>
</organism>
<feature type="domain" description="PNPLA" evidence="6">
    <location>
        <begin position="358"/>
        <end position="569"/>
    </location>
</feature>
<reference evidence="7" key="2">
    <citation type="submission" date="2015-06" db="UniProtKB">
        <authorList>
            <consortium name="EnsemblProtists"/>
        </authorList>
    </citation>
    <scope>IDENTIFICATION</scope>
    <source>
        <strain evidence="7">Pr102</strain>
    </source>
</reference>
<keyword evidence="5" id="KW-0812">Transmembrane</keyword>
<dbReference type="GO" id="GO:0016042">
    <property type="term" value="P:lipid catabolic process"/>
    <property type="evidence" value="ECO:0007669"/>
    <property type="project" value="UniProtKB-UniRule"/>
</dbReference>
<keyword evidence="5" id="KW-0472">Membrane</keyword>
<accession>H3GR10</accession>
<dbReference type="OMA" id="CSWFTRG"/>
<dbReference type="AlphaFoldDB" id="H3GR10"/>
<evidence type="ECO:0000256" key="2">
    <source>
        <dbReference type="ARBA" id="ARBA00022963"/>
    </source>
</evidence>
<evidence type="ECO:0000256" key="5">
    <source>
        <dbReference type="SAM" id="Phobius"/>
    </source>
</evidence>
<dbReference type="HOGENOM" id="CLU_009031_3_0_1"/>
<dbReference type="PROSITE" id="PS51635">
    <property type="entry name" value="PNPLA"/>
    <property type="match status" value="1"/>
</dbReference>
<sequence length="736" mass="82023">MQAAVTHPTSATTPAPPVQLKLELPRTASERAMPMVLQPKASWKDSERIAQFVANVTSAVLVVAIASYYLMPMAALAMTETPRLAAQVHARAAWTAGNASAVLTDGWQALQKLDVKPSSSFVSILQLVFNSAQVTAALTLTIACLVLIRKYKVIGWFLYLQAGVTLQWGIALYQLARIIFSMSCYVTVKFTKVVLVLLRRGYANIFGVRNRQAVALRRLMKTAPTHAVWVEMAEYLDTLEGTDHWKTTISDDDLEYCDFVQLRKNLSGLKRAMDEKKPNIRELRYMMAACVMRNELGVDSSSLHLECKSGTKTVINEYNDAIVRALEILGNTSEEEFPRAEKIDFFKHMKQSFGSTALCLSGGGSIAMYHKGIIKALLEADVMPNIVSGSSGGAITAAMVACKTNKELLDDIIQDDVSTRFIPLGIRWFPPLLDQITHCIKTGFLIECSTFERTTQHYYGEPLNDVHKAMYYTFQDAYLKTGRHVCITVSASDVNSAHKGPKKLLLDHINSPHVLLWSAVACTCSLPGIMKSKQLMARDFDGKVVPYNSLGKEWCDGSIQHDLPMETMASCFNVTNFIVSQVNPHVVPFVGDEIDQPGFRKSIFHTLESVIAADVRHRLKMLAFLGLFPKIYGHQFSAYFRQNFSGNVTLVPEFSFQEAIGIKAIQNPTKQDMHDYIEGGQRTAWPKLAYIRHLCSIEKCLDRQLESLLGPSVVPYNNWLHPDSKEQTSSESTPTV</sequence>
<keyword evidence="1 4" id="KW-0378">Hydrolase</keyword>
<dbReference type="GeneID" id="94223167"/>
<evidence type="ECO:0000313" key="8">
    <source>
        <dbReference type="Proteomes" id="UP000005238"/>
    </source>
</evidence>
<evidence type="ECO:0000256" key="4">
    <source>
        <dbReference type="PROSITE-ProRule" id="PRU01161"/>
    </source>
</evidence>
<reference evidence="8" key="1">
    <citation type="journal article" date="2006" name="Science">
        <title>Phytophthora genome sequences uncover evolutionary origins and mechanisms of pathogenesis.</title>
        <authorList>
            <person name="Tyler B.M."/>
            <person name="Tripathy S."/>
            <person name="Zhang X."/>
            <person name="Dehal P."/>
            <person name="Jiang R.H."/>
            <person name="Aerts A."/>
            <person name="Arredondo F.D."/>
            <person name="Baxter L."/>
            <person name="Bensasson D."/>
            <person name="Beynon J.L."/>
            <person name="Chapman J."/>
            <person name="Damasceno C.M."/>
            <person name="Dorrance A.E."/>
            <person name="Dou D."/>
            <person name="Dickerman A.W."/>
            <person name="Dubchak I.L."/>
            <person name="Garbelotto M."/>
            <person name="Gijzen M."/>
            <person name="Gordon S.G."/>
            <person name="Govers F."/>
            <person name="Grunwald N.J."/>
            <person name="Huang W."/>
            <person name="Ivors K.L."/>
            <person name="Jones R.W."/>
            <person name="Kamoun S."/>
            <person name="Krampis K."/>
            <person name="Lamour K.H."/>
            <person name="Lee M.K."/>
            <person name="McDonald W.H."/>
            <person name="Medina M."/>
            <person name="Meijer H.J."/>
            <person name="Nordberg E.K."/>
            <person name="Maclean D.J."/>
            <person name="Ospina-Giraldo M.D."/>
            <person name="Morris P.F."/>
            <person name="Phuntumart V."/>
            <person name="Putnam N.H."/>
            <person name="Rash S."/>
            <person name="Rose J.K."/>
            <person name="Sakihama Y."/>
            <person name="Salamov A.A."/>
            <person name="Savidor A."/>
            <person name="Scheuring C.F."/>
            <person name="Smith B.M."/>
            <person name="Sobral B.W."/>
            <person name="Terry A."/>
            <person name="Torto-Alalibo T.A."/>
            <person name="Win J."/>
            <person name="Xu Z."/>
            <person name="Zhang H."/>
            <person name="Grigoriev I.V."/>
            <person name="Rokhsar D.S."/>
            <person name="Boore J.L."/>
        </authorList>
    </citation>
    <scope>NUCLEOTIDE SEQUENCE [LARGE SCALE GENOMIC DNA]</scope>
    <source>
        <strain evidence="8">Pr102</strain>
    </source>
</reference>
<feature type="short sequence motif" description="GXSXG" evidence="4">
    <location>
        <begin position="389"/>
        <end position="393"/>
    </location>
</feature>
<dbReference type="PANTHER" id="PTHR14226:SF10">
    <property type="entry name" value="TRIACYLGLYCEROL LIPASE 4-RELATED"/>
    <property type="match status" value="1"/>
</dbReference>
<evidence type="ECO:0000256" key="3">
    <source>
        <dbReference type="ARBA" id="ARBA00023098"/>
    </source>
</evidence>
<keyword evidence="2 4" id="KW-0442">Lipid degradation</keyword>
<dbReference type="PANTHER" id="PTHR14226">
    <property type="entry name" value="NEUROPATHY TARGET ESTERASE/SWISS CHEESE D.MELANOGASTER"/>
    <property type="match status" value="1"/>
</dbReference>
<dbReference type="VEuPathDB" id="FungiDB:KRP23_2597"/>
<dbReference type="GO" id="GO:0004806">
    <property type="term" value="F:triacylglycerol lipase activity"/>
    <property type="evidence" value="ECO:0007669"/>
    <property type="project" value="InterPro"/>
</dbReference>
<dbReference type="STRING" id="164328.H3GR10"/>
<keyword evidence="5" id="KW-1133">Transmembrane helix</keyword>
<comment type="caution">
    <text evidence="4">Lacks conserved residue(s) required for the propagation of feature annotation.</text>
</comment>
<dbReference type="InterPro" id="IPR050301">
    <property type="entry name" value="NTE"/>
</dbReference>
<feature type="active site" description="Nucleophile" evidence="4">
    <location>
        <position position="391"/>
    </location>
</feature>
<feature type="transmembrane region" description="Helical" evidence="5">
    <location>
        <begin position="124"/>
        <end position="148"/>
    </location>
</feature>
<dbReference type="EMBL" id="DS566035">
    <property type="status" value="NOT_ANNOTATED_CDS"/>
    <property type="molecule type" value="Genomic_DNA"/>
</dbReference>
<dbReference type="RefSeq" id="XP_067749948.1">
    <property type="nucleotide sequence ID" value="XM_067887354.1"/>
</dbReference>
<dbReference type="InterPro" id="IPR002641">
    <property type="entry name" value="PNPLA_dom"/>
</dbReference>
<proteinExistence type="predicted"/>
<name>H3GR10_PHYRM</name>
<evidence type="ECO:0000256" key="1">
    <source>
        <dbReference type="ARBA" id="ARBA00022801"/>
    </source>
</evidence>
<dbReference type="InterPro" id="IPR021771">
    <property type="entry name" value="Triacylglycerol_lipase_N"/>
</dbReference>
<dbReference type="Pfam" id="PF01734">
    <property type="entry name" value="Patatin"/>
    <property type="match status" value="1"/>
</dbReference>
<protein>
    <recommendedName>
        <fullName evidence="6">PNPLA domain-containing protein</fullName>
    </recommendedName>
</protein>
<dbReference type="Proteomes" id="UP000005238">
    <property type="component" value="Unassembled WGS sequence"/>
</dbReference>
<dbReference type="eggNOG" id="KOG2214">
    <property type="taxonomic scope" value="Eukaryota"/>
</dbReference>
<dbReference type="Gene3D" id="3.40.1090.10">
    <property type="entry name" value="Cytosolic phospholipase A2 catalytic domain"/>
    <property type="match status" value="2"/>
</dbReference>
<dbReference type="EnsemblProtists" id="Phyra79285">
    <property type="protein sequence ID" value="Phyra79285"/>
    <property type="gene ID" value="Phyra79285"/>
</dbReference>
<dbReference type="InParanoid" id="H3GR10"/>
<keyword evidence="3 4" id="KW-0443">Lipid metabolism</keyword>
<dbReference type="VEuPathDB" id="FungiDB:KRP22_7544"/>
<dbReference type="Pfam" id="PF11815">
    <property type="entry name" value="DUF3336"/>
    <property type="match status" value="1"/>
</dbReference>
<feature type="transmembrane region" description="Helical" evidence="5">
    <location>
        <begin position="155"/>
        <end position="176"/>
    </location>
</feature>
<dbReference type="InterPro" id="IPR016035">
    <property type="entry name" value="Acyl_Trfase/lysoPLipase"/>
</dbReference>